<organism evidence="1 2">
    <name type="scientific">Thiomicrorhabdus xiamenensis</name>
    <dbReference type="NCBI Taxonomy" id="2739063"/>
    <lineage>
        <taxon>Bacteria</taxon>
        <taxon>Pseudomonadati</taxon>
        <taxon>Pseudomonadota</taxon>
        <taxon>Gammaproteobacteria</taxon>
        <taxon>Thiotrichales</taxon>
        <taxon>Piscirickettsiaceae</taxon>
        <taxon>Thiomicrorhabdus</taxon>
    </lineage>
</organism>
<dbReference type="KEGG" id="txa:HQN79_04100"/>
<keyword evidence="2" id="KW-1185">Reference proteome</keyword>
<dbReference type="RefSeq" id="WP_173284418.1">
    <property type="nucleotide sequence ID" value="NZ_CP054020.1"/>
</dbReference>
<gene>
    <name evidence="1" type="ORF">HQN79_04100</name>
</gene>
<name>A0A7D4T0J5_9GAMM</name>
<dbReference type="SUPFAM" id="SSF56112">
    <property type="entry name" value="Protein kinase-like (PK-like)"/>
    <property type="match status" value="1"/>
</dbReference>
<dbReference type="InterPro" id="IPR011009">
    <property type="entry name" value="Kinase-like_dom_sf"/>
</dbReference>
<evidence type="ECO:0008006" key="3">
    <source>
        <dbReference type="Google" id="ProtNLM"/>
    </source>
</evidence>
<evidence type="ECO:0000313" key="2">
    <source>
        <dbReference type="Proteomes" id="UP000504724"/>
    </source>
</evidence>
<accession>A0A7D4T0J5</accession>
<evidence type="ECO:0000313" key="1">
    <source>
        <dbReference type="EMBL" id="QKI88805.1"/>
    </source>
</evidence>
<proteinExistence type="predicted"/>
<protein>
    <recommendedName>
        <fullName evidence="3">Phosphotransferase enzyme family protein</fullName>
    </recommendedName>
</protein>
<dbReference type="Proteomes" id="UP000504724">
    <property type="component" value="Chromosome"/>
</dbReference>
<sequence length="326" mass="37371">MPPNQSNPCSSVDKNALPCLRSQLINADDSCLQGAVSATLMPALFEDSTHQIWSIAYRDQNLKVLKLCQCDEVENAGFWNAMRALFDVSLIKDYSALAGAYHYFRHFSVFEVPALEAISASQENSVRWILTQTVHGKDLCTAAVTRDICCQLAAHLGSMHAETGEGVSFLAGRLYESELPTGRQLDVSQFRHKIDAFLNRHPRIQQLRECYSQDFQQIRQQLKCLEWHKIVPMLIDFRWDQLRIGEDGKLYLLDLDAALFAPIEMDWLMLELVLTPQQLEWVMDAYQGVIPQVSQCRELYRALFYAMELLGDQPWSWWKAQPILLP</sequence>
<dbReference type="EMBL" id="CP054020">
    <property type="protein sequence ID" value="QKI88805.1"/>
    <property type="molecule type" value="Genomic_DNA"/>
</dbReference>
<reference evidence="1 2" key="1">
    <citation type="submission" date="2020-05" db="EMBL/GenBank/DDBJ databases">
        <title>Thiomicrorhabdus sediminis sp.nov. and Thiomicrorhabdus xiamenensis sp.nov., novel sulfur-oxidizing bacteria isolated from coastal sediment.</title>
        <authorList>
            <person name="Liu X."/>
        </authorList>
    </citation>
    <scope>NUCLEOTIDE SEQUENCE [LARGE SCALE GENOMIC DNA]</scope>
    <source>
        <strain evidence="1 2">G2</strain>
    </source>
</reference>
<dbReference type="AlphaFoldDB" id="A0A7D4T0J5"/>